<dbReference type="AlphaFoldDB" id="K0SV81"/>
<reference evidence="2 3" key="1">
    <citation type="journal article" date="2012" name="Genome Biol.">
        <title>Genome and low-iron response of an oceanic diatom adapted to chronic iron limitation.</title>
        <authorList>
            <person name="Lommer M."/>
            <person name="Specht M."/>
            <person name="Roy A.S."/>
            <person name="Kraemer L."/>
            <person name="Andreson R."/>
            <person name="Gutowska M.A."/>
            <person name="Wolf J."/>
            <person name="Bergner S.V."/>
            <person name="Schilhabel M.B."/>
            <person name="Klostermeier U.C."/>
            <person name="Beiko R.G."/>
            <person name="Rosenstiel P."/>
            <person name="Hippler M."/>
            <person name="Laroche J."/>
        </authorList>
    </citation>
    <scope>NUCLEOTIDE SEQUENCE [LARGE SCALE GENOMIC DNA]</scope>
    <source>
        <strain evidence="2 3">CCMP1005</strain>
    </source>
</reference>
<organism evidence="2 3">
    <name type="scientific">Thalassiosira oceanica</name>
    <name type="common">Marine diatom</name>
    <dbReference type="NCBI Taxonomy" id="159749"/>
    <lineage>
        <taxon>Eukaryota</taxon>
        <taxon>Sar</taxon>
        <taxon>Stramenopiles</taxon>
        <taxon>Ochrophyta</taxon>
        <taxon>Bacillariophyta</taxon>
        <taxon>Coscinodiscophyceae</taxon>
        <taxon>Thalassiosirophycidae</taxon>
        <taxon>Thalassiosirales</taxon>
        <taxon>Thalassiosiraceae</taxon>
        <taxon>Thalassiosira</taxon>
    </lineage>
</organism>
<comment type="caution">
    <text evidence="2">The sequence shown here is derived from an EMBL/GenBank/DDBJ whole genome shotgun (WGS) entry which is preliminary data.</text>
</comment>
<sequence>MADHVREWTAALPSTGGKAGRTSTCEEEDEVTTTPLPLAESMPAAGPVATAPSSMVETTTVVQPAAEAPSSVVEPMEVSGPTAAAPLSQAATVNDRDGAANISSSVDEVDYALTPTGDPVRSFRLGLWGTHGEPSPGDEAGPKSACEEDDDWVIVEYNDFPTIPTYPGGAIDFSRLELEQVHLVPIQDLNYLPFLWKYYGLLGDGNDVAQETNRIALRSLLTRFLKRQLKADRILTMLDYDFDTLRRTAELDWVYLSSEEARARGFTHIWQIDWKNYECRHRRYYLCDTERT</sequence>
<dbReference type="EMBL" id="AGNL01010204">
    <property type="protein sequence ID" value="EJK69335.1"/>
    <property type="molecule type" value="Genomic_DNA"/>
</dbReference>
<feature type="region of interest" description="Disordered" evidence="1">
    <location>
        <begin position="1"/>
        <end position="53"/>
    </location>
</feature>
<evidence type="ECO:0000256" key="1">
    <source>
        <dbReference type="SAM" id="MobiDB-lite"/>
    </source>
</evidence>
<keyword evidence="3" id="KW-1185">Reference proteome</keyword>
<protein>
    <submittedName>
        <fullName evidence="2">Uncharacterized protein</fullName>
    </submittedName>
</protein>
<accession>K0SV81</accession>
<name>K0SV81_THAOC</name>
<evidence type="ECO:0000313" key="2">
    <source>
        <dbReference type="EMBL" id="EJK69335.1"/>
    </source>
</evidence>
<proteinExistence type="predicted"/>
<dbReference type="Proteomes" id="UP000266841">
    <property type="component" value="Unassembled WGS sequence"/>
</dbReference>
<gene>
    <name evidence="2" type="ORF">THAOC_09417</name>
</gene>
<evidence type="ECO:0000313" key="3">
    <source>
        <dbReference type="Proteomes" id="UP000266841"/>
    </source>
</evidence>